<organism evidence="1 2">
    <name type="scientific">Acinetobacter bereziniae</name>
    <name type="common">Acinetobacter genomosp. 10</name>
    <dbReference type="NCBI Taxonomy" id="106648"/>
    <lineage>
        <taxon>Bacteria</taxon>
        <taxon>Pseudomonadati</taxon>
        <taxon>Pseudomonadota</taxon>
        <taxon>Gammaproteobacteria</taxon>
        <taxon>Moraxellales</taxon>
        <taxon>Moraxellaceae</taxon>
        <taxon>Acinetobacter</taxon>
    </lineage>
</organism>
<gene>
    <name evidence="1" type="ORF">GAK29_00039</name>
</gene>
<dbReference type="AlphaFoldDB" id="A0A833U1Z7"/>
<dbReference type="Proteomes" id="UP000490535">
    <property type="component" value="Unassembled WGS sequence"/>
</dbReference>
<dbReference type="EMBL" id="WNDP01000001">
    <property type="protein sequence ID" value="KAF1028404.1"/>
    <property type="molecule type" value="Genomic_DNA"/>
</dbReference>
<reference evidence="2" key="1">
    <citation type="journal article" date="2020" name="MBio">
        <title>Horizontal gene transfer to a defensive symbiont with a reduced genome amongst a multipartite beetle microbiome.</title>
        <authorList>
            <person name="Waterworth S.C."/>
            <person name="Florez L.V."/>
            <person name="Rees E.R."/>
            <person name="Hertweck C."/>
            <person name="Kaltenpoth M."/>
            <person name="Kwan J.C."/>
        </authorList>
    </citation>
    <scope>NUCLEOTIDE SEQUENCE [LARGE SCALE GENOMIC DNA]</scope>
</reference>
<protein>
    <submittedName>
        <fullName evidence="1">Uncharacterized protein</fullName>
    </submittedName>
</protein>
<evidence type="ECO:0000313" key="1">
    <source>
        <dbReference type="EMBL" id="KAF1028404.1"/>
    </source>
</evidence>
<sequence>MDKKAVKILLKTMKHSQDECLENWFYWDSYMKFITDDEFEYAKSHSVMFEPETISHNEICKRIKKAVDHIEKHDVVNAFIYSLSTRQLEYRSFLSSYCIGKSLIEHNFVASPEPNSTICAVCGLHRFEFEDPIEFNTMNYFKYKHGSCTENLISVLFDLEQFPRLSVVKPSEVDFNILNQLKSIIERAQPNDRIAQLKKSIAQAVKSNDEERLGLLEIFGVIGILHDDEHFGYVNKYVTYPERVHRPIRNDDVNYPTRWWQGKFGVDQEKWDYWFKVNNQ</sequence>
<comment type="caution">
    <text evidence="1">The sequence shown here is derived from an EMBL/GenBank/DDBJ whole genome shotgun (WGS) entry which is preliminary data.</text>
</comment>
<evidence type="ECO:0000313" key="2">
    <source>
        <dbReference type="Proteomes" id="UP000490535"/>
    </source>
</evidence>
<accession>A0A833U1Z7</accession>
<proteinExistence type="predicted"/>
<name>A0A833U1Z7_ACIBZ</name>